<dbReference type="InterPro" id="IPR050417">
    <property type="entry name" value="Sugar_Epim/Isomerase"/>
</dbReference>
<dbReference type="PANTHER" id="PTHR43489:SF6">
    <property type="entry name" value="HYDROXYPYRUVATE ISOMERASE-RELATED"/>
    <property type="match status" value="1"/>
</dbReference>
<dbReference type="AlphaFoldDB" id="V5SGT1"/>
<evidence type="ECO:0000313" key="6">
    <source>
        <dbReference type="Proteomes" id="UP000018542"/>
    </source>
</evidence>
<dbReference type="GO" id="GO:0008903">
    <property type="term" value="F:hydroxypyruvate isomerase activity"/>
    <property type="evidence" value="ECO:0007669"/>
    <property type="project" value="TreeGrafter"/>
</dbReference>
<gene>
    <name evidence="5" type="ORF">W911_17050</name>
</gene>
<dbReference type="InterPro" id="IPR053398">
    <property type="entry name" value="HPT_OtnI_isomerases"/>
</dbReference>
<dbReference type="STRING" id="1029756.W911_17050"/>
<sequence length="259" mass="27787">MPRFAANLSFLFTELPFLDRFEAAANAGFKGVEFMFPYATPADEIRARLDANGLELVLFNLPPGHWDKGERGFAALPGREDEFASAVDLALTYADALGCPRLHAMAGLTDHGATREVYVANLRLAAAWAAEQGVDILIEPINTRDMPGYFLTRTCDAADVIAEVGAPNLGLQFDLYHRHVSEGGVEAAIAEFAAITRHYQCADPPDRGEPGGSGELDYAVLFRTVDASGHTGWIGCEYKPRGDTLAGLGWPAACGVALA</sequence>
<feature type="active site" description="Proton donor/acceptor" evidence="3">
    <location>
        <position position="139"/>
    </location>
</feature>
<name>V5SGT1_9HYPH</name>
<reference evidence="5 6" key="1">
    <citation type="journal article" date="2014" name="Genome Announc.">
        <title>Complete Genome Sequence of Hyphomicrobium nitrativorans Strain NL23, a Denitrifying Bacterium Isolated from Biofilm of a Methanol-Fed Denitrification System Treating Seawater at the Montreal Biodome.</title>
        <authorList>
            <person name="Martineau C."/>
            <person name="Villeneuve C."/>
            <person name="Mauffrey F."/>
            <person name="Villemur R."/>
        </authorList>
    </citation>
    <scope>NUCLEOTIDE SEQUENCE [LARGE SCALE GENOMIC DNA]</scope>
    <source>
        <strain evidence="5">NL23</strain>
    </source>
</reference>
<dbReference type="InterPro" id="IPR026040">
    <property type="entry name" value="HyI-like"/>
</dbReference>
<dbReference type="Gene3D" id="3.20.20.150">
    <property type="entry name" value="Divalent-metal-dependent TIM barrel enzymes"/>
    <property type="match status" value="1"/>
</dbReference>
<evidence type="ECO:0000256" key="1">
    <source>
        <dbReference type="ARBA" id="ARBA00023235"/>
    </source>
</evidence>
<protein>
    <submittedName>
        <fullName evidence="5">Hydroxypyruvate isomerase</fullName>
    </submittedName>
</protein>
<dbReference type="HOGENOM" id="CLU_050006_1_2_5"/>
<dbReference type="Proteomes" id="UP000018542">
    <property type="component" value="Chromosome"/>
</dbReference>
<proteinExistence type="inferred from homology"/>
<dbReference type="EMBL" id="CP006912">
    <property type="protein sequence ID" value="AHB49707.1"/>
    <property type="molecule type" value="Genomic_DNA"/>
</dbReference>
<keyword evidence="5" id="KW-0670">Pyruvate</keyword>
<dbReference type="InterPro" id="IPR013022">
    <property type="entry name" value="Xyl_isomerase-like_TIM-brl"/>
</dbReference>
<dbReference type="GO" id="GO:0046487">
    <property type="term" value="P:glyoxylate metabolic process"/>
    <property type="evidence" value="ECO:0007669"/>
    <property type="project" value="TreeGrafter"/>
</dbReference>
<evidence type="ECO:0000313" key="5">
    <source>
        <dbReference type="EMBL" id="AHB49707.1"/>
    </source>
</evidence>
<dbReference type="NCBIfam" id="NF043033">
    <property type="entry name" value="OxoTetrIsom"/>
    <property type="match status" value="1"/>
</dbReference>
<evidence type="ECO:0000256" key="3">
    <source>
        <dbReference type="PIRSR" id="PIRSR006241-50"/>
    </source>
</evidence>
<comment type="similarity">
    <text evidence="2">Belongs to the hyi family.</text>
</comment>
<dbReference type="RefSeq" id="WP_023788699.1">
    <property type="nucleotide sequence ID" value="NC_022997.1"/>
</dbReference>
<keyword evidence="1 2" id="KW-0413">Isomerase</keyword>
<dbReference type="OrthoDB" id="9786584at2"/>
<dbReference type="FunFam" id="3.20.20.150:FF:000007">
    <property type="entry name" value="Hydroxypyruvate isomerase"/>
    <property type="match status" value="1"/>
</dbReference>
<dbReference type="PIRSF" id="PIRSF006241">
    <property type="entry name" value="HyI"/>
    <property type="match status" value="1"/>
</dbReference>
<dbReference type="PATRIC" id="fig|1029756.8.peg.3550"/>
<accession>V5SGT1</accession>
<dbReference type="InterPro" id="IPR036237">
    <property type="entry name" value="Xyl_isomerase-like_sf"/>
</dbReference>
<dbReference type="SUPFAM" id="SSF51658">
    <property type="entry name" value="Xylose isomerase-like"/>
    <property type="match status" value="1"/>
</dbReference>
<evidence type="ECO:0000259" key="4">
    <source>
        <dbReference type="Pfam" id="PF01261"/>
    </source>
</evidence>
<dbReference type="PANTHER" id="PTHR43489">
    <property type="entry name" value="ISOMERASE"/>
    <property type="match status" value="1"/>
</dbReference>
<dbReference type="KEGG" id="hni:W911_17050"/>
<keyword evidence="6" id="KW-1185">Reference proteome</keyword>
<evidence type="ECO:0000256" key="2">
    <source>
        <dbReference type="PIRNR" id="PIRNR006241"/>
    </source>
</evidence>
<organism evidence="5 6">
    <name type="scientific">Hyphomicrobium nitrativorans NL23</name>
    <dbReference type="NCBI Taxonomy" id="1029756"/>
    <lineage>
        <taxon>Bacteria</taxon>
        <taxon>Pseudomonadati</taxon>
        <taxon>Pseudomonadota</taxon>
        <taxon>Alphaproteobacteria</taxon>
        <taxon>Hyphomicrobiales</taxon>
        <taxon>Hyphomicrobiaceae</taxon>
        <taxon>Hyphomicrobium</taxon>
    </lineage>
</organism>
<feature type="active site" description="Proton donor/acceptor" evidence="3">
    <location>
        <position position="237"/>
    </location>
</feature>
<feature type="domain" description="Xylose isomerase-like TIM barrel" evidence="4">
    <location>
        <begin position="21"/>
        <end position="248"/>
    </location>
</feature>
<dbReference type="Pfam" id="PF01261">
    <property type="entry name" value="AP_endonuc_2"/>
    <property type="match status" value="1"/>
</dbReference>